<dbReference type="CDD" id="cd03786">
    <property type="entry name" value="GTB_UDP-GlcNAc_2-Epimerase"/>
    <property type="match status" value="1"/>
</dbReference>
<dbReference type="InterPro" id="IPR003331">
    <property type="entry name" value="UDP_GlcNAc_Epimerase_2_dom"/>
</dbReference>
<evidence type="ECO:0000259" key="6">
    <source>
        <dbReference type="Pfam" id="PF02350"/>
    </source>
</evidence>
<name>A0A1Q9R313_PSEPU</name>
<dbReference type="EC" id="5.1.3.14" evidence="4"/>
<comment type="similarity">
    <text evidence="3 5">Belongs to the UDP-N-acetylglucosamine 2-epimerase family.</text>
</comment>
<evidence type="ECO:0000313" key="8">
    <source>
        <dbReference type="Proteomes" id="UP000186736"/>
    </source>
</evidence>
<dbReference type="NCBIfam" id="TIGR00236">
    <property type="entry name" value="wecB"/>
    <property type="match status" value="1"/>
</dbReference>
<sequence>MSQGMPYKVMMVFGTRPEAIKMAPLARVLREWPDIDLSICSTGQHREMLQQVLDDFGLHVDEDLQVMTRNQTLNSLSQQLLAHIDAAYERIRPRIVLVHGDTTTSFIAALAAFNRQIPIAHVEAGLRTGNLRQPWPEEANRRLTGVIADLHFPPTKDSRDNLLREGVPLEHLEVTGNTVIDALLWMRDHLKHSQWHPAPDSPLTTLRDDQRLILITGHRRENFGPGFERICLALAELALRYPDVQFVYPVHLNPQVQQAVYSVLSNQPNIHLIAPQDYQHFVWLMDRAYLILTDSGGVQEEAPALGKPVLVLRKVTERPAVLEGGTVILVGTQTERIVKETAQLLDDPATYQRMSKVFFPVGDGHASERIAERLSRWLEENANGRDDS</sequence>
<comment type="catalytic activity">
    <reaction evidence="2">
        <text>UDP-N-acetyl-alpha-D-glucosamine = UDP-N-acetyl-alpha-D-mannosamine</text>
        <dbReference type="Rhea" id="RHEA:17213"/>
        <dbReference type="ChEBI" id="CHEBI:57705"/>
        <dbReference type="ChEBI" id="CHEBI:68623"/>
        <dbReference type="EC" id="5.1.3.14"/>
    </reaction>
</comment>
<comment type="caution">
    <text evidence="7">The sequence shown here is derived from an EMBL/GenBank/DDBJ whole genome shotgun (WGS) entry which is preliminary data.</text>
</comment>
<reference evidence="7 8" key="1">
    <citation type="submission" date="2016-10" db="EMBL/GenBank/DDBJ databases">
        <title>Genome Sequence of Pseudomonas putida GM4FR.</title>
        <authorList>
            <person name="Poehlein A."/>
            <person name="Wemheuer F."/>
            <person name="Hollensteiner J."/>
            <person name="Wemheuer B."/>
        </authorList>
    </citation>
    <scope>NUCLEOTIDE SEQUENCE [LARGE SCALE GENOMIC DNA]</scope>
    <source>
        <strain evidence="7 8">GM4FR</strain>
    </source>
</reference>
<evidence type="ECO:0000256" key="3">
    <source>
        <dbReference type="ARBA" id="ARBA00038209"/>
    </source>
</evidence>
<dbReference type="Pfam" id="PF02350">
    <property type="entry name" value="Epimerase_2"/>
    <property type="match status" value="1"/>
</dbReference>
<organism evidence="7 8">
    <name type="scientific">Pseudomonas putida</name>
    <name type="common">Arthrobacter siderocapsulatus</name>
    <dbReference type="NCBI Taxonomy" id="303"/>
    <lineage>
        <taxon>Bacteria</taxon>
        <taxon>Pseudomonadati</taxon>
        <taxon>Pseudomonadota</taxon>
        <taxon>Gammaproteobacteria</taxon>
        <taxon>Pseudomonadales</taxon>
        <taxon>Pseudomonadaceae</taxon>
        <taxon>Pseudomonas</taxon>
    </lineage>
</organism>
<dbReference type="InterPro" id="IPR029767">
    <property type="entry name" value="WecB-like"/>
</dbReference>
<dbReference type="SUPFAM" id="SSF53756">
    <property type="entry name" value="UDP-Glycosyltransferase/glycogen phosphorylase"/>
    <property type="match status" value="1"/>
</dbReference>
<evidence type="ECO:0000256" key="5">
    <source>
        <dbReference type="RuleBase" id="RU003513"/>
    </source>
</evidence>
<keyword evidence="1 5" id="KW-0413">Isomerase</keyword>
<evidence type="ECO:0000256" key="1">
    <source>
        <dbReference type="ARBA" id="ARBA00023235"/>
    </source>
</evidence>
<feature type="domain" description="UDP-N-acetylglucosamine 2-epimerase" evidence="6">
    <location>
        <begin position="29"/>
        <end position="374"/>
    </location>
</feature>
<dbReference type="AlphaFoldDB" id="A0A1Q9R313"/>
<proteinExistence type="inferred from homology"/>
<dbReference type="PANTHER" id="PTHR43174:SF2">
    <property type="entry name" value="UDP-N-ACETYLGLUCOSAMINE 2-EPIMERASE"/>
    <property type="match status" value="1"/>
</dbReference>
<protein>
    <recommendedName>
        <fullName evidence="4">UDP-N-acetylglucosamine 2-epimerase (non-hydrolyzing)</fullName>
        <ecNumber evidence="4">5.1.3.14</ecNumber>
    </recommendedName>
</protein>
<dbReference type="EMBL" id="MKZO01000027">
    <property type="protein sequence ID" value="OLS61796.1"/>
    <property type="molecule type" value="Genomic_DNA"/>
</dbReference>
<evidence type="ECO:0000256" key="2">
    <source>
        <dbReference type="ARBA" id="ARBA00036080"/>
    </source>
</evidence>
<dbReference type="Gene3D" id="3.40.50.2000">
    <property type="entry name" value="Glycogen Phosphorylase B"/>
    <property type="match status" value="2"/>
</dbReference>
<dbReference type="PANTHER" id="PTHR43174">
    <property type="entry name" value="UDP-N-ACETYLGLUCOSAMINE 2-EPIMERASE"/>
    <property type="match status" value="1"/>
</dbReference>
<evidence type="ECO:0000313" key="7">
    <source>
        <dbReference type="EMBL" id="OLS61796.1"/>
    </source>
</evidence>
<accession>A0A1Q9R313</accession>
<dbReference type="GO" id="GO:0008761">
    <property type="term" value="F:UDP-N-acetylglucosamine 2-epimerase activity"/>
    <property type="evidence" value="ECO:0007669"/>
    <property type="project" value="UniProtKB-EC"/>
</dbReference>
<gene>
    <name evidence="7" type="primary">wecB</name>
    <name evidence="7" type="ORF">PSEMO_33400</name>
</gene>
<evidence type="ECO:0000256" key="4">
    <source>
        <dbReference type="ARBA" id="ARBA00038858"/>
    </source>
</evidence>
<dbReference type="Proteomes" id="UP000186736">
    <property type="component" value="Unassembled WGS sequence"/>
</dbReference>